<organism evidence="1">
    <name type="scientific">hydrothermal vent metagenome</name>
    <dbReference type="NCBI Taxonomy" id="652676"/>
    <lineage>
        <taxon>unclassified sequences</taxon>
        <taxon>metagenomes</taxon>
        <taxon>ecological metagenomes</taxon>
    </lineage>
</organism>
<dbReference type="EMBL" id="FAXA01000293">
    <property type="protein sequence ID" value="CUV02704.1"/>
    <property type="molecule type" value="Genomic_DNA"/>
</dbReference>
<name>A0A160V9G0_9ZZZZ</name>
<evidence type="ECO:0000313" key="1">
    <source>
        <dbReference type="EMBL" id="CUV02704.1"/>
    </source>
</evidence>
<dbReference type="AlphaFoldDB" id="A0A160V9G0"/>
<protein>
    <submittedName>
        <fullName evidence="1">Uncharacterized protein</fullName>
    </submittedName>
</protein>
<sequence>MFITCSNGAVTPAQETLVRRATKTLILEATPTGSSSDVVSDARPNHEYCGGYNTNL</sequence>
<reference evidence="1" key="1">
    <citation type="submission" date="2015-10" db="EMBL/GenBank/DDBJ databases">
        <authorList>
            <person name="Gilbert D.G."/>
        </authorList>
    </citation>
    <scope>NUCLEOTIDE SEQUENCE</scope>
</reference>
<proteinExistence type="predicted"/>
<accession>A0A160V9G0</accession>
<gene>
    <name evidence="1" type="ORF">MGWOODY_Clf1879</name>
</gene>